<dbReference type="EMBL" id="MK072279">
    <property type="protein sequence ID" value="AYV81497.1"/>
    <property type="molecule type" value="Genomic_DNA"/>
</dbReference>
<name>A0A3G5A2N7_9VIRU</name>
<protein>
    <submittedName>
        <fullName evidence="1">Uncharacterized protein</fullName>
    </submittedName>
</protein>
<reference evidence="1" key="1">
    <citation type="submission" date="2018-10" db="EMBL/GenBank/DDBJ databases">
        <title>Hidden diversity of soil giant viruses.</title>
        <authorList>
            <person name="Schulz F."/>
            <person name="Alteio L."/>
            <person name="Goudeau D."/>
            <person name="Ryan E.M."/>
            <person name="Malmstrom R.R."/>
            <person name="Blanchard J."/>
            <person name="Woyke T."/>
        </authorList>
    </citation>
    <scope>NUCLEOTIDE SEQUENCE</scope>
    <source>
        <strain evidence="1">HAV1</strain>
    </source>
</reference>
<accession>A0A3G5A2N7</accession>
<evidence type="ECO:0000313" key="1">
    <source>
        <dbReference type="EMBL" id="AYV81497.1"/>
    </source>
</evidence>
<proteinExistence type="predicted"/>
<gene>
    <name evidence="1" type="ORF">Harvfovirus37_11</name>
</gene>
<organism evidence="1">
    <name type="scientific">Harvfovirus sp</name>
    <dbReference type="NCBI Taxonomy" id="2487768"/>
    <lineage>
        <taxon>Viruses</taxon>
        <taxon>Varidnaviria</taxon>
        <taxon>Bamfordvirae</taxon>
        <taxon>Nucleocytoviricota</taxon>
        <taxon>Megaviricetes</taxon>
        <taxon>Imitervirales</taxon>
        <taxon>Mimiviridae</taxon>
        <taxon>Klosneuvirinae</taxon>
    </lineage>
</organism>
<sequence>MFTLPSEARTRRVAWVNKYLDIGKDTVHVLDFGGAH</sequence>